<reference evidence="1" key="1">
    <citation type="submission" date="2019-03" db="EMBL/GenBank/DDBJ databases">
        <authorList>
            <person name="Ashton P.M."/>
            <person name="Dallman T."/>
            <person name="Nair S."/>
            <person name="De Pinna E."/>
            <person name="Peters T."/>
            <person name="Grant K."/>
        </authorList>
    </citation>
    <scope>NUCLEOTIDE SEQUENCE</scope>
    <source>
        <strain evidence="1">266927</strain>
    </source>
</reference>
<proteinExistence type="predicted"/>
<dbReference type="AlphaFoldDB" id="A0A5H7IKG1"/>
<dbReference type="InterPro" id="IPR056909">
    <property type="entry name" value="SU10_portal"/>
</dbReference>
<evidence type="ECO:0000313" key="1">
    <source>
        <dbReference type="EMBL" id="ECD4527340.1"/>
    </source>
</evidence>
<evidence type="ECO:0008006" key="2">
    <source>
        <dbReference type="Google" id="ProtNLM"/>
    </source>
</evidence>
<organism evidence="1">
    <name type="scientific">Salmonella enterica subsp. enterica serovar Mapo</name>
    <dbReference type="NCBI Taxonomy" id="2564752"/>
    <lineage>
        <taxon>Bacteria</taxon>
        <taxon>Pseudomonadati</taxon>
        <taxon>Pseudomonadota</taxon>
        <taxon>Gammaproteobacteria</taxon>
        <taxon>Enterobacterales</taxon>
        <taxon>Enterobacteriaceae</taxon>
        <taxon>Salmonella</taxon>
    </lineage>
</organism>
<name>A0A5H7IKG1_SALET</name>
<sequence length="666" mass="73784">MTKEELFSVLMDQRQAAEEIHGMLSERYTLSYLAYRGEFPAKGEPNDISAARVMWQAFESIYPSLVELFTSSQRSPVSFDSDTATDGKLAAAITRAVHGSALKIDGYYRLMMEAIKEILITGDQAARVGYEEKHYESEKQNFTDAPVEQIAVAANMLMKMGYKIDHELEFNESDRTGSGWIQGKRTIKYPVINLIDFRNFYLHPKAVDVASSPYTAYREDITVAEGVEAGYSESKLLSAGKKDLDDPAGESKQLIVIGDMNGDIDSPDADYSKYNQSVTLYHHYWRGVYKGKIRKLWYVVTTDADILSVKEVDWCPLVKGGMSVVSGSGWSESLFDMTINEQINKTRAMRAIQRSADGAAYGEYLAVDSLLTPDGKRVLESERGAGALYYANSLNAVTKIGGNDVPTAMQLLNEEINSDVESVIQGSAGQAQALEENSNASGTAIQLTQDKQELNENQIASTIAETFIKPIYRLLLLVLQEIGERVELDGIQLPFKSIRADLGLSISIESPYDRTRAAANVKAAYEQAAQLGTLPKNFQQKNVYEIYANYLRAVTGEEDVSDLITPPEEMPQPSKLEQIIAKFITVSKLRSEIAATGLAEAKVKDMQADVVKKLNDALYSLAQAEHLKAEDKVSMIETMLKAKELEQQSADAVTKNAQNQEVIDNK</sequence>
<comment type="caution">
    <text evidence="1">The sequence shown here is derived from an EMBL/GenBank/DDBJ whole genome shotgun (WGS) entry which is preliminary data.</text>
</comment>
<dbReference type="EMBL" id="AAIETE010000007">
    <property type="protein sequence ID" value="ECD4527340.1"/>
    <property type="molecule type" value="Genomic_DNA"/>
</dbReference>
<accession>A0A5H7IKG1</accession>
<dbReference type="Pfam" id="PF23899">
    <property type="entry name" value="SU10_portal"/>
    <property type="match status" value="1"/>
</dbReference>
<gene>
    <name evidence="1" type="ORF">E0940_11080</name>
</gene>
<protein>
    <recommendedName>
        <fullName evidence="2">Portal protein</fullName>
    </recommendedName>
</protein>